<keyword evidence="7" id="KW-1133">Transmembrane helix</keyword>
<keyword evidence="2" id="KW-0813">Transport</keyword>
<evidence type="ECO:0000256" key="3">
    <source>
        <dbReference type="ARBA" id="ARBA00022475"/>
    </source>
</evidence>
<comment type="subcellular location">
    <subcellularLocation>
        <location evidence="1">Cell inner membrane</location>
    </subcellularLocation>
</comment>
<evidence type="ECO:0000256" key="1">
    <source>
        <dbReference type="ARBA" id="ARBA00004533"/>
    </source>
</evidence>
<dbReference type="Gene3D" id="2.30.30.830">
    <property type="match status" value="1"/>
</dbReference>
<dbReference type="EMBL" id="JAXGFO010000121">
    <property type="protein sequence ID" value="MEG3158716.1"/>
    <property type="molecule type" value="Genomic_DNA"/>
</dbReference>
<keyword evidence="3" id="KW-1003">Cell membrane</keyword>
<evidence type="ECO:0000313" key="11">
    <source>
        <dbReference type="EMBL" id="MEG3158716.1"/>
    </source>
</evidence>
<evidence type="ECO:0000256" key="7">
    <source>
        <dbReference type="ARBA" id="ARBA00022989"/>
    </source>
</evidence>
<dbReference type="InterPro" id="IPR024961">
    <property type="entry name" value="T2SS_GspC_N"/>
</dbReference>
<evidence type="ECO:0000313" key="12">
    <source>
        <dbReference type="Proteomes" id="UP001334501"/>
    </source>
</evidence>
<name>A0ABU7YT32_9GAMM</name>
<dbReference type="SUPFAM" id="SSF52738">
    <property type="entry name" value="Methylesterase CheB, C-terminal domain"/>
    <property type="match status" value="1"/>
</dbReference>
<dbReference type="InterPro" id="IPR035909">
    <property type="entry name" value="CheB_C"/>
</dbReference>
<feature type="region of interest" description="Disordered" evidence="9">
    <location>
        <begin position="146"/>
        <end position="176"/>
    </location>
</feature>
<keyword evidence="8" id="KW-0472">Membrane</keyword>
<feature type="domain" description="Type II secretion system protein GspC N-terminal" evidence="10">
    <location>
        <begin position="27"/>
        <end position="147"/>
    </location>
</feature>
<dbReference type="Pfam" id="PF11356">
    <property type="entry name" value="T2SSC"/>
    <property type="match status" value="1"/>
</dbReference>
<keyword evidence="12" id="KW-1185">Reference proteome</keyword>
<sequence>MHFPALPDRSIVADPRRWLPAMIEVALVALLAVQLVRAGWLLLAPPTPLVETPTTATGAASTPALPRVDLFFRSTAAAADGSRDALGYTLHGVRRDGTGGGSAILARDDLQASFAVGGEIADGIVLETVGVDHAVLLAGGRRHRLELPEHHPAGAPSKSRPAPRRQAAAPVRATAP</sequence>
<reference evidence="11 12" key="1">
    <citation type="journal article" date="2017" name="Curr. Microbiol.">
        <title>Lysobacter zhanggongensis sp. nov. Isolated from a Pit Mud.</title>
        <authorList>
            <person name="Zhang X.F."/>
            <person name="Wang H.H."/>
            <person name="Sun X.Y."/>
            <person name="Pan C.M."/>
        </authorList>
    </citation>
    <scope>NUCLEOTIDE SEQUENCE [LARGE SCALE GENOMIC DNA]</scope>
    <source>
        <strain evidence="11 12">ZGLJ7-1</strain>
    </source>
</reference>
<evidence type="ECO:0000256" key="9">
    <source>
        <dbReference type="SAM" id="MobiDB-lite"/>
    </source>
</evidence>
<keyword evidence="5" id="KW-0812">Transmembrane</keyword>
<evidence type="ECO:0000256" key="8">
    <source>
        <dbReference type="ARBA" id="ARBA00023136"/>
    </source>
</evidence>
<evidence type="ECO:0000259" key="10">
    <source>
        <dbReference type="Pfam" id="PF11356"/>
    </source>
</evidence>
<comment type="caution">
    <text evidence="11">The sequence shown here is derived from an EMBL/GenBank/DDBJ whole genome shotgun (WGS) entry which is preliminary data.</text>
</comment>
<evidence type="ECO:0000256" key="6">
    <source>
        <dbReference type="ARBA" id="ARBA00022927"/>
    </source>
</evidence>
<dbReference type="Proteomes" id="UP001334501">
    <property type="component" value="Unassembled WGS sequence"/>
</dbReference>
<organism evidence="11 12">
    <name type="scientific">Lysobacter zhanggongensis</name>
    <dbReference type="NCBI Taxonomy" id="1774951"/>
    <lineage>
        <taxon>Bacteria</taxon>
        <taxon>Pseudomonadati</taxon>
        <taxon>Pseudomonadota</taxon>
        <taxon>Gammaproteobacteria</taxon>
        <taxon>Lysobacterales</taxon>
        <taxon>Lysobacteraceae</taxon>
        <taxon>Lysobacter</taxon>
    </lineage>
</organism>
<dbReference type="RefSeq" id="WP_412700574.1">
    <property type="nucleotide sequence ID" value="NZ_JAXGFO010000121.1"/>
</dbReference>
<keyword evidence="6" id="KW-0653">Protein transport</keyword>
<gene>
    <name evidence="11" type="ORF">SNE33_12710</name>
</gene>
<evidence type="ECO:0000256" key="5">
    <source>
        <dbReference type="ARBA" id="ARBA00022692"/>
    </source>
</evidence>
<evidence type="ECO:0000256" key="4">
    <source>
        <dbReference type="ARBA" id="ARBA00022519"/>
    </source>
</evidence>
<proteinExistence type="predicted"/>
<protein>
    <submittedName>
        <fullName evidence="11">Type II secretion system protein N</fullName>
    </submittedName>
</protein>
<evidence type="ECO:0000256" key="2">
    <source>
        <dbReference type="ARBA" id="ARBA00022448"/>
    </source>
</evidence>
<feature type="compositionally biased region" description="Low complexity" evidence="9">
    <location>
        <begin position="153"/>
        <end position="176"/>
    </location>
</feature>
<accession>A0ABU7YT32</accession>
<keyword evidence="4" id="KW-0997">Cell inner membrane</keyword>
<feature type="non-terminal residue" evidence="11">
    <location>
        <position position="176"/>
    </location>
</feature>